<keyword evidence="2" id="KW-1185">Reference proteome</keyword>
<sequence length="96" mass="11020">MTSLIDFSSGVRLWEYKSNYRPSILDVHRSNGWSFVKRALQEKDYVAGLSGLAEGYQVWQSSVGPSRGVRRRKHAAAMELEDEEGLHECDGDLFWR</sequence>
<evidence type="ECO:0000313" key="1">
    <source>
        <dbReference type="EMBL" id="KAF6813073.1"/>
    </source>
</evidence>
<dbReference type="EMBL" id="WIGO01000415">
    <property type="protein sequence ID" value="KAF6813073.1"/>
    <property type="molecule type" value="Genomic_DNA"/>
</dbReference>
<name>A0A8H6JHK6_9PEZI</name>
<proteinExistence type="predicted"/>
<organism evidence="1 2">
    <name type="scientific">Colletotrichum plurivorum</name>
    <dbReference type="NCBI Taxonomy" id="2175906"/>
    <lineage>
        <taxon>Eukaryota</taxon>
        <taxon>Fungi</taxon>
        <taxon>Dikarya</taxon>
        <taxon>Ascomycota</taxon>
        <taxon>Pezizomycotina</taxon>
        <taxon>Sordariomycetes</taxon>
        <taxon>Hypocreomycetidae</taxon>
        <taxon>Glomerellales</taxon>
        <taxon>Glomerellaceae</taxon>
        <taxon>Colletotrichum</taxon>
        <taxon>Colletotrichum orchidearum species complex</taxon>
    </lineage>
</organism>
<comment type="caution">
    <text evidence="1">The sequence shown here is derived from an EMBL/GenBank/DDBJ whole genome shotgun (WGS) entry which is preliminary data.</text>
</comment>
<accession>A0A8H6JHK6</accession>
<protein>
    <submittedName>
        <fullName evidence="1">Ubiquitin-like modifier-activating enzyme ATG-7</fullName>
    </submittedName>
</protein>
<gene>
    <name evidence="1" type="ORF">CPLU01_14739</name>
</gene>
<dbReference type="AlphaFoldDB" id="A0A8H6JHK6"/>
<evidence type="ECO:0000313" key="2">
    <source>
        <dbReference type="Proteomes" id="UP000654918"/>
    </source>
</evidence>
<dbReference type="Proteomes" id="UP000654918">
    <property type="component" value="Unassembled WGS sequence"/>
</dbReference>
<reference evidence="1" key="1">
    <citation type="journal article" date="2020" name="Phytopathology">
        <title>Genome Sequence Resources of Colletotrichum truncatum, C. plurivorum, C. musicola, and C. sojae: Four Species Pathogenic to Soybean (Glycine max).</title>
        <authorList>
            <person name="Rogerio F."/>
            <person name="Boufleur T.R."/>
            <person name="Ciampi-Guillardi M."/>
            <person name="Sukno S.A."/>
            <person name="Thon M.R."/>
            <person name="Massola Junior N.S."/>
            <person name="Baroncelli R."/>
        </authorList>
    </citation>
    <scope>NUCLEOTIDE SEQUENCE</scope>
    <source>
        <strain evidence="1">LFN00145</strain>
    </source>
</reference>